<dbReference type="Proteomes" id="UP000233469">
    <property type="component" value="Unassembled WGS sequence"/>
</dbReference>
<accession>A0A2N1NA64</accession>
<proteinExistence type="predicted"/>
<organism evidence="1 2">
    <name type="scientific">Rhizophagus irregularis</name>
    <dbReference type="NCBI Taxonomy" id="588596"/>
    <lineage>
        <taxon>Eukaryota</taxon>
        <taxon>Fungi</taxon>
        <taxon>Fungi incertae sedis</taxon>
        <taxon>Mucoromycota</taxon>
        <taxon>Glomeromycotina</taxon>
        <taxon>Glomeromycetes</taxon>
        <taxon>Glomerales</taxon>
        <taxon>Glomeraceae</taxon>
        <taxon>Rhizophagus</taxon>
    </lineage>
</organism>
<dbReference type="EMBL" id="LLXL01000583">
    <property type="protein sequence ID" value="PKK70751.1"/>
    <property type="molecule type" value="Genomic_DNA"/>
</dbReference>
<protein>
    <submittedName>
        <fullName evidence="1">Uncharacterized protein</fullName>
    </submittedName>
</protein>
<dbReference type="AlphaFoldDB" id="A0A2N1NA64"/>
<evidence type="ECO:0000313" key="2">
    <source>
        <dbReference type="Proteomes" id="UP000233469"/>
    </source>
</evidence>
<gene>
    <name evidence="1" type="ORF">RhiirC2_745847</name>
</gene>
<reference evidence="1 2" key="1">
    <citation type="submission" date="2016-04" db="EMBL/GenBank/DDBJ databases">
        <title>Genome analyses suggest a sexual origin of heterokaryosis in a supposedly ancient asexual fungus.</title>
        <authorList>
            <person name="Ropars J."/>
            <person name="Sedzielewska K."/>
            <person name="Noel J."/>
            <person name="Charron P."/>
            <person name="Farinelli L."/>
            <person name="Marton T."/>
            <person name="Kruger M."/>
            <person name="Pelin A."/>
            <person name="Brachmann A."/>
            <person name="Corradi N."/>
        </authorList>
    </citation>
    <scope>NUCLEOTIDE SEQUENCE [LARGE SCALE GENOMIC DNA]</scope>
    <source>
        <strain evidence="1 2">C2</strain>
    </source>
</reference>
<sequence length="69" mass="7929">MISDKKHSSSNMPSDLEELKKIKKLAKLVGFNEQYSILYSVFSGEIKPLEKNWMTIIPSMKSLKRGQIN</sequence>
<comment type="caution">
    <text evidence="1">The sequence shown here is derived from an EMBL/GenBank/DDBJ whole genome shotgun (WGS) entry which is preliminary data.</text>
</comment>
<name>A0A2N1NA64_9GLOM</name>
<evidence type="ECO:0000313" key="1">
    <source>
        <dbReference type="EMBL" id="PKK70751.1"/>
    </source>
</evidence>
<reference evidence="1 2" key="2">
    <citation type="submission" date="2017-10" db="EMBL/GenBank/DDBJ databases">
        <title>Extensive intraspecific genome diversity in a model arbuscular mycorrhizal fungus.</title>
        <authorList>
            <person name="Chen E.C.H."/>
            <person name="Morin E."/>
            <person name="Baudet D."/>
            <person name="Noel J."/>
            <person name="Ndikumana S."/>
            <person name="Charron P."/>
            <person name="St-Onge C."/>
            <person name="Giorgi J."/>
            <person name="Grigoriev I.V."/>
            <person name="Roux C."/>
            <person name="Martin F.M."/>
            <person name="Corradi N."/>
        </authorList>
    </citation>
    <scope>NUCLEOTIDE SEQUENCE [LARGE SCALE GENOMIC DNA]</scope>
    <source>
        <strain evidence="1 2">C2</strain>
    </source>
</reference>